<organism evidence="1 2">
    <name type="scientific">uncultured phage cr55_1</name>
    <dbReference type="NCBI Taxonomy" id="2772060"/>
    <lineage>
        <taxon>Viruses</taxon>
        <taxon>Duplodnaviria</taxon>
        <taxon>Heunggongvirae</taxon>
        <taxon>Uroviricota</taxon>
        <taxon>Caudoviricetes</taxon>
        <taxon>Crassvirales</taxon>
        <taxon>Suoliviridae</taxon>
        <taxon>Boorivirinae</taxon>
        <taxon>Culoivirus</taxon>
        <taxon>Culoivirus intestinalis</taxon>
    </lineage>
</organism>
<sequence>MAKTKTSGKTAKANGTITLDFTEAYKRHQEYLDTPCKGSMPIPEKAPVKISTWQKIKNWFKKK</sequence>
<name>A0A7M1RW33_9CAUD</name>
<dbReference type="KEGG" id="vg:65128546"/>
<evidence type="ECO:0000313" key="2">
    <source>
        <dbReference type="Proteomes" id="UP000594086"/>
    </source>
</evidence>
<proteinExistence type="predicted"/>
<accession>A0A7M1RW33</accession>
<protein>
    <submittedName>
        <fullName evidence="1">Uncharacterized protein</fullName>
    </submittedName>
</protein>
<dbReference type="EMBL" id="MT774376">
    <property type="protein sequence ID" value="QOR58091.1"/>
    <property type="molecule type" value="Genomic_DNA"/>
</dbReference>
<dbReference type="RefSeq" id="YP_010110249.1">
    <property type="nucleotide sequence ID" value="NC_055869.1"/>
</dbReference>
<evidence type="ECO:0000313" key="1">
    <source>
        <dbReference type="EMBL" id="QOR58091.1"/>
    </source>
</evidence>
<dbReference type="Proteomes" id="UP000594086">
    <property type="component" value="Segment"/>
</dbReference>
<keyword evidence="2" id="KW-1185">Reference proteome</keyword>
<dbReference type="GeneID" id="65128546"/>
<reference evidence="1 2" key="1">
    <citation type="submission" date="2020-07" db="EMBL/GenBank/DDBJ databases">
        <title>Taxonomic proposal: Crassvirales, a new order of highly abundant and diverse bacterial viruses.</title>
        <authorList>
            <person name="Shkoporov A.N."/>
            <person name="Stockdale S.R."/>
            <person name="Guerin E."/>
            <person name="Ross R.P."/>
            <person name="Hill C."/>
        </authorList>
    </citation>
    <scope>NUCLEOTIDE SEQUENCE [LARGE SCALE GENOMIC DNA]</scope>
</reference>